<gene>
    <name evidence="2" type="ORF">ACAT0790_LOCUS17770</name>
</gene>
<evidence type="ECO:0000256" key="1">
    <source>
        <dbReference type="SAM" id="SignalP"/>
    </source>
</evidence>
<evidence type="ECO:0008006" key="3">
    <source>
        <dbReference type="Google" id="ProtNLM"/>
    </source>
</evidence>
<protein>
    <recommendedName>
        <fullName evidence="3">Hexosyltransferase</fullName>
    </recommendedName>
</protein>
<dbReference type="EMBL" id="HBGE01029551">
    <property type="protein sequence ID" value="CAD9122066.1"/>
    <property type="molecule type" value="Transcribed_RNA"/>
</dbReference>
<proteinExistence type="predicted"/>
<dbReference type="AlphaFoldDB" id="A0A7S1Q8H9"/>
<evidence type="ECO:0000313" key="2">
    <source>
        <dbReference type="EMBL" id="CAD9122066.1"/>
    </source>
</evidence>
<name>A0A7S1Q8H9_ALECA</name>
<keyword evidence="1" id="KW-0732">Signal</keyword>
<reference evidence="2" key="1">
    <citation type="submission" date="2021-01" db="EMBL/GenBank/DDBJ databases">
        <authorList>
            <person name="Corre E."/>
            <person name="Pelletier E."/>
            <person name="Niang G."/>
            <person name="Scheremetjew M."/>
            <person name="Finn R."/>
            <person name="Kale V."/>
            <person name="Holt S."/>
            <person name="Cochrane G."/>
            <person name="Meng A."/>
            <person name="Brown T."/>
            <person name="Cohen L."/>
        </authorList>
    </citation>
    <scope>NUCLEOTIDE SEQUENCE</scope>
    <source>
        <strain evidence="2">OF101</strain>
    </source>
</reference>
<feature type="chain" id="PRO_5031469329" description="Hexosyltransferase" evidence="1">
    <location>
        <begin position="21"/>
        <end position="407"/>
    </location>
</feature>
<accession>A0A7S1Q8H9</accession>
<organism evidence="2">
    <name type="scientific">Alexandrium catenella</name>
    <name type="common">Red tide dinoflagellate</name>
    <name type="synonym">Gonyaulax catenella</name>
    <dbReference type="NCBI Taxonomy" id="2925"/>
    <lineage>
        <taxon>Eukaryota</taxon>
        <taxon>Sar</taxon>
        <taxon>Alveolata</taxon>
        <taxon>Dinophyceae</taxon>
        <taxon>Gonyaulacales</taxon>
        <taxon>Pyrocystaceae</taxon>
        <taxon>Alexandrium</taxon>
    </lineage>
</organism>
<feature type="signal peptide" evidence="1">
    <location>
        <begin position="1"/>
        <end position="20"/>
    </location>
</feature>
<sequence>MSKFALCGLCQLLLLALGQCDDTSVLLQQNVQSHGVPDEPEPTMDLKDGEQSMMPQDPINIGEKMEVVVLTGTQAGQWLKCKVVAQGEKPNTYDVMLNSGLGMKRRFVPAVPGAALRKPLETNEKSDGVLFFWAVSSRPNVMELVKKNVEHLQKTLDRRADVYLVHYDGNKADWTDADADWYSKNVKFSVEEKIPKKQQNVASMLFAQDYYPPQITFARKLAPELLAKRQYDYIWLLDEDVDFTMTNLTKLFSDAEATESPIVAPSVVFEDRYRKHPETKMYLAGCTIATPMCFMHMPQRCHYRYVNYIEAMFPIMKPQVMTELASCSDCEKVIDRLWCARAARTMDHPASEACAILDQATVVHTNGKTLRKWEAVGALHDTIGDVRAAYPTEFVDGGDLANFRCVN</sequence>